<comment type="caution">
    <text evidence="9">The sequence shown here is derived from an EMBL/GenBank/DDBJ whole genome shotgun (WGS) entry which is preliminary data.</text>
</comment>
<comment type="similarity">
    <text evidence="2">Belongs to the autoinducer-2 exporter (AI-2E) (TC 2.A.86) family.</text>
</comment>
<accession>A0A9X4H5P6</accession>
<dbReference type="EMBL" id="JAKOAV010000007">
    <property type="protein sequence ID" value="MDF9407814.1"/>
    <property type="molecule type" value="Genomic_DNA"/>
</dbReference>
<feature type="transmembrane region" description="Helical" evidence="8">
    <location>
        <begin position="12"/>
        <end position="29"/>
    </location>
</feature>
<dbReference type="PANTHER" id="PTHR21716:SF53">
    <property type="entry name" value="PERMEASE PERM-RELATED"/>
    <property type="match status" value="1"/>
</dbReference>
<evidence type="ECO:0000313" key="9">
    <source>
        <dbReference type="EMBL" id="MDF9407814.1"/>
    </source>
</evidence>
<evidence type="ECO:0000256" key="4">
    <source>
        <dbReference type="ARBA" id="ARBA00022475"/>
    </source>
</evidence>
<dbReference type="InterPro" id="IPR002549">
    <property type="entry name" value="AI-2E-like"/>
</dbReference>
<dbReference type="AlphaFoldDB" id="A0A9X4H5P6"/>
<feature type="transmembrane region" description="Helical" evidence="8">
    <location>
        <begin position="318"/>
        <end position="339"/>
    </location>
</feature>
<keyword evidence="6 8" id="KW-1133">Transmembrane helix</keyword>
<keyword evidence="3" id="KW-0813">Transport</keyword>
<dbReference type="Pfam" id="PF01594">
    <property type="entry name" value="AI-2E_transport"/>
    <property type="match status" value="1"/>
</dbReference>
<feature type="transmembrane region" description="Helical" evidence="8">
    <location>
        <begin position="214"/>
        <end position="243"/>
    </location>
</feature>
<evidence type="ECO:0000313" key="10">
    <source>
        <dbReference type="Proteomes" id="UP001154312"/>
    </source>
</evidence>
<keyword evidence="7 8" id="KW-0472">Membrane</keyword>
<evidence type="ECO:0000256" key="8">
    <source>
        <dbReference type="SAM" id="Phobius"/>
    </source>
</evidence>
<feature type="transmembrane region" description="Helical" evidence="8">
    <location>
        <begin position="65"/>
        <end position="83"/>
    </location>
</feature>
<feature type="transmembrane region" description="Helical" evidence="8">
    <location>
        <begin position="150"/>
        <end position="171"/>
    </location>
</feature>
<keyword evidence="10" id="KW-1185">Reference proteome</keyword>
<dbReference type="PANTHER" id="PTHR21716">
    <property type="entry name" value="TRANSMEMBRANE PROTEIN"/>
    <property type="match status" value="1"/>
</dbReference>
<evidence type="ECO:0000256" key="3">
    <source>
        <dbReference type="ARBA" id="ARBA00022448"/>
    </source>
</evidence>
<evidence type="ECO:0000256" key="5">
    <source>
        <dbReference type="ARBA" id="ARBA00022692"/>
    </source>
</evidence>
<keyword evidence="5 8" id="KW-0812">Transmembrane</keyword>
<evidence type="ECO:0000256" key="6">
    <source>
        <dbReference type="ARBA" id="ARBA00022989"/>
    </source>
</evidence>
<keyword evidence="4" id="KW-1003">Cell membrane</keyword>
<evidence type="ECO:0000256" key="1">
    <source>
        <dbReference type="ARBA" id="ARBA00004651"/>
    </source>
</evidence>
<evidence type="ECO:0000256" key="7">
    <source>
        <dbReference type="ARBA" id="ARBA00023136"/>
    </source>
</evidence>
<evidence type="ECO:0000256" key="2">
    <source>
        <dbReference type="ARBA" id="ARBA00009773"/>
    </source>
</evidence>
<dbReference type="GO" id="GO:0055085">
    <property type="term" value="P:transmembrane transport"/>
    <property type="evidence" value="ECO:0007669"/>
    <property type="project" value="TreeGrafter"/>
</dbReference>
<gene>
    <name evidence="9" type="ORF">L7E55_05480</name>
</gene>
<dbReference type="Proteomes" id="UP001154312">
    <property type="component" value="Unassembled WGS sequence"/>
</dbReference>
<comment type="subcellular location">
    <subcellularLocation>
        <location evidence="1">Cell membrane</location>
        <topology evidence="1">Multi-pass membrane protein</topology>
    </subcellularLocation>
</comment>
<organism evidence="9 10">
    <name type="scientific">Pelotomaculum isophthalicicum JI</name>
    <dbReference type="NCBI Taxonomy" id="947010"/>
    <lineage>
        <taxon>Bacteria</taxon>
        <taxon>Bacillati</taxon>
        <taxon>Bacillota</taxon>
        <taxon>Clostridia</taxon>
        <taxon>Eubacteriales</taxon>
        <taxon>Desulfotomaculaceae</taxon>
        <taxon>Pelotomaculum</taxon>
    </lineage>
</organism>
<name>A0A9X4H5P6_9FIRM</name>
<sequence length="345" mass="38065">MPWWKDDNIKKLLFLFSVGFLVAYFFYLIKGLIFSLGLAVLLVYLLNPLVSILERRGTPRTGAILLVYLALFFFAAGIFLYGVPRIIEQLNSLAETIPLYTDQVQDVIRSVQSHYVNLSIPDGMRQVIDERIRWLEDIILQQVKLTVASLIGAAGYVFKILLAPVLAFYFLKDLQLIKKKTILTLPEEWRKDVAGILHDIDQVLGSFVRGYFSVAAIVGGLTAASMAFLGMEFAMMLGLFAGITELIPYFGPVIGAVPAVGLAVLHSKWLAVKVALAFMIIHQLEGNIISPKILGDKVGLHPLVVIFSLFAGGELYGLTGMLLAVPVAAVLRVILNFAYGKVFVC</sequence>
<reference evidence="9" key="1">
    <citation type="submission" date="2022-02" db="EMBL/GenBank/DDBJ databases">
        <authorList>
            <person name="Leng L."/>
        </authorList>
    </citation>
    <scope>NUCLEOTIDE SEQUENCE</scope>
    <source>
        <strain evidence="9">JI</strain>
    </source>
</reference>
<protein>
    <submittedName>
        <fullName evidence="9">AI-2E family transporter</fullName>
    </submittedName>
</protein>
<dbReference type="GO" id="GO:0005886">
    <property type="term" value="C:plasma membrane"/>
    <property type="evidence" value="ECO:0007669"/>
    <property type="project" value="UniProtKB-SubCell"/>
</dbReference>
<proteinExistence type="inferred from homology"/>